<evidence type="ECO:0000313" key="3">
    <source>
        <dbReference type="EMBL" id="CAE1323987.1"/>
    </source>
</evidence>
<dbReference type="InterPro" id="IPR051189">
    <property type="entry name" value="Splicing_assoc_domain"/>
</dbReference>
<comment type="caution">
    <text evidence="3">The sequence shown here is derived from an EMBL/GenBank/DDBJ whole genome shotgun (WGS) entry which is preliminary data.</text>
</comment>
<feature type="region of interest" description="Disordered" evidence="1">
    <location>
        <begin position="254"/>
        <end position="293"/>
    </location>
</feature>
<dbReference type="AlphaFoldDB" id="A0A812EHM2"/>
<dbReference type="PANTHER" id="PTHR14195">
    <property type="entry name" value="G PATCH DOMAIN CONTAINING PROTEIN 2"/>
    <property type="match status" value="1"/>
</dbReference>
<accession>A0A812EHM2</accession>
<feature type="compositionally biased region" description="Low complexity" evidence="1">
    <location>
        <begin position="267"/>
        <end position="279"/>
    </location>
</feature>
<feature type="compositionally biased region" description="Basic residues" evidence="1">
    <location>
        <begin position="86"/>
        <end position="100"/>
    </location>
</feature>
<evidence type="ECO:0000256" key="1">
    <source>
        <dbReference type="SAM" id="MobiDB-lite"/>
    </source>
</evidence>
<dbReference type="Pfam" id="PF01585">
    <property type="entry name" value="G-patch"/>
    <property type="match status" value="1"/>
</dbReference>
<sequence length="484" mass="55175">MSREMARLERCHVTVCPEKAVANVCVFGMCDGSRQQMENYIVKEFQNLHVLSTCNLEKMDELVQDLTNALEETSRNNGGENSAPIVRRHHRKKKPRKRRSNPNLIWESGNLSEASESSLDEAFKDYIQSVVRHSDSDDLDVVRRLSQIGLPLSAAVPPVESDSVPETFSPIDTQRRRRRYKSMTVDPIPCADFALSRCKLRNQRLLSRQKALLRDNNLNEKYMAESDDAGNIVPGKRKRSRKYDFFCTNGTKSKDSRKMEISNHETSSSLSSSESEGGLITNDESREADDEHSDFFHEADPACGIPEIIPWWETDKIDEGDKDPEFQKILTGTFEHLPRSSQLSYNARVKKLMCGRQIRSGRRKLKGKIPGYSMSRFLQEQQKWTALQMRYRPSLNGHESCDHKRQRKLNSSSSCEGFLVGDDTEPIPESHIGSRILQNMGWKPGKGLGLHEDGITHPIQALMLPRRQGLGYQQTNTQEINHSL</sequence>
<feature type="compositionally biased region" description="Basic and acidic residues" evidence="1">
    <location>
        <begin position="254"/>
        <end position="263"/>
    </location>
</feature>
<feature type="region of interest" description="Disordered" evidence="1">
    <location>
        <begin position="71"/>
        <end position="105"/>
    </location>
</feature>
<dbReference type="Proteomes" id="UP000597762">
    <property type="component" value="Unassembled WGS sequence"/>
</dbReference>
<name>A0A812EHM2_ACAPH</name>
<dbReference type="GO" id="GO:0003676">
    <property type="term" value="F:nucleic acid binding"/>
    <property type="evidence" value="ECO:0007669"/>
    <property type="project" value="InterPro"/>
</dbReference>
<evidence type="ECO:0000313" key="4">
    <source>
        <dbReference type="Proteomes" id="UP000597762"/>
    </source>
</evidence>
<dbReference type="SMART" id="SM00443">
    <property type="entry name" value="G_patch"/>
    <property type="match status" value="1"/>
</dbReference>
<evidence type="ECO:0000259" key="2">
    <source>
        <dbReference type="PROSITE" id="PS50174"/>
    </source>
</evidence>
<organism evidence="3 4">
    <name type="scientific">Acanthosepion pharaonis</name>
    <name type="common">Pharaoh cuttlefish</name>
    <name type="synonym">Sepia pharaonis</name>
    <dbReference type="NCBI Taxonomy" id="158019"/>
    <lineage>
        <taxon>Eukaryota</taxon>
        <taxon>Metazoa</taxon>
        <taxon>Spiralia</taxon>
        <taxon>Lophotrochozoa</taxon>
        <taxon>Mollusca</taxon>
        <taxon>Cephalopoda</taxon>
        <taxon>Coleoidea</taxon>
        <taxon>Decapodiformes</taxon>
        <taxon>Sepiida</taxon>
        <taxon>Sepiina</taxon>
        <taxon>Sepiidae</taxon>
        <taxon>Acanthosepion</taxon>
    </lineage>
</organism>
<protein>
    <submittedName>
        <fullName evidence="3">GPATCH2</fullName>
    </submittedName>
</protein>
<dbReference type="OrthoDB" id="6095487at2759"/>
<dbReference type="InterPro" id="IPR000467">
    <property type="entry name" value="G_patch_dom"/>
</dbReference>
<dbReference type="EMBL" id="CAHIKZ030005392">
    <property type="protein sequence ID" value="CAE1323987.1"/>
    <property type="molecule type" value="Genomic_DNA"/>
</dbReference>
<proteinExistence type="predicted"/>
<gene>
    <name evidence="3" type="ORF">SPHA_73774</name>
</gene>
<reference evidence="3" key="1">
    <citation type="submission" date="2021-01" db="EMBL/GenBank/DDBJ databases">
        <authorList>
            <person name="Li R."/>
            <person name="Bekaert M."/>
        </authorList>
    </citation>
    <scope>NUCLEOTIDE SEQUENCE</scope>
    <source>
        <strain evidence="3">Farmed</strain>
    </source>
</reference>
<feature type="compositionally biased region" description="Polar residues" evidence="1">
    <location>
        <begin position="71"/>
        <end position="80"/>
    </location>
</feature>
<feature type="domain" description="G-patch" evidence="2">
    <location>
        <begin position="429"/>
        <end position="475"/>
    </location>
</feature>
<dbReference type="PROSITE" id="PS50174">
    <property type="entry name" value="G_PATCH"/>
    <property type="match status" value="1"/>
</dbReference>
<keyword evidence="4" id="KW-1185">Reference proteome</keyword>